<dbReference type="RefSeq" id="WP_344505467.1">
    <property type="nucleotide sequence ID" value="NZ_BAAAQD010000012.1"/>
</dbReference>
<gene>
    <name evidence="5" type="ORF">GCM10009827_058590</name>
</gene>
<evidence type="ECO:0000313" key="6">
    <source>
        <dbReference type="Proteomes" id="UP001501470"/>
    </source>
</evidence>
<dbReference type="InterPro" id="IPR017871">
    <property type="entry name" value="ABC_transporter-like_CS"/>
</dbReference>
<evidence type="ECO:0000256" key="1">
    <source>
        <dbReference type="ARBA" id="ARBA00022448"/>
    </source>
</evidence>
<protein>
    <submittedName>
        <fullName evidence="5">ABC transporter ATP-binding protein</fullName>
    </submittedName>
</protein>
<dbReference type="SMART" id="SM00382">
    <property type="entry name" value="AAA"/>
    <property type="match status" value="1"/>
</dbReference>
<dbReference type="SUPFAM" id="SSF52540">
    <property type="entry name" value="P-loop containing nucleoside triphosphate hydrolases"/>
    <property type="match status" value="1"/>
</dbReference>
<evidence type="ECO:0000256" key="3">
    <source>
        <dbReference type="ARBA" id="ARBA00022840"/>
    </source>
</evidence>
<dbReference type="InterPro" id="IPR027417">
    <property type="entry name" value="P-loop_NTPase"/>
</dbReference>
<dbReference type="CDD" id="cd03255">
    <property type="entry name" value="ABC_MJ0796_LolCDE_FtsE"/>
    <property type="match status" value="1"/>
</dbReference>
<sequence>MSDVLRLDGVSKTYLDGSDEVHALREVSLTVEAGKMVAVMGPSGSGKSTLLTIAGALESPTSGEVHVAGQSLGGMSRDDRSRLRRRAIGYVFQDFNLLPGLTAAENVALPLELDGVPAGRARAAGQRALDDLGLADRAARFPDQLSGGERQRVAIARAVVGDRRLLLADEPTGALDSANGETVMRMMLAACKRGLAAVIVTHDAQLASWADRVVFIRDGRIVDRTAPRPGPESLLADEAAR</sequence>
<dbReference type="EMBL" id="BAAAQD010000012">
    <property type="protein sequence ID" value="GAA1532886.1"/>
    <property type="molecule type" value="Genomic_DNA"/>
</dbReference>
<keyword evidence="6" id="KW-1185">Reference proteome</keyword>
<dbReference type="Proteomes" id="UP001501470">
    <property type="component" value="Unassembled WGS sequence"/>
</dbReference>
<dbReference type="GO" id="GO:0005524">
    <property type="term" value="F:ATP binding"/>
    <property type="evidence" value="ECO:0007669"/>
    <property type="project" value="UniProtKB-KW"/>
</dbReference>
<dbReference type="PROSITE" id="PS00211">
    <property type="entry name" value="ABC_TRANSPORTER_1"/>
    <property type="match status" value="1"/>
</dbReference>
<evidence type="ECO:0000313" key="5">
    <source>
        <dbReference type="EMBL" id="GAA1532886.1"/>
    </source>
</evidence>
<name>A0ABP4LY53_9ACTN</name>
<evidence type="ECO:0000256" key="2">
    <source>
        <dbReference type="ARBA" id="ARBA00022741"/>
    </source>
</evidence>
<feature type="domain" description="ABC transporter" evidence="4">
    <location>
        <begin position="5"/>
        <end position="241"/>
    </location>
</feature>
<dbReference type="InterPro" id="IPR015854">
    <property type="entry name" value="ABC_transpr_LolD-like"/>
</dbReference>
<dbReference type="Gene3D" id="3.40.50.300">
    <property type="entry name" value="P-loop containing nucleotide triphosphate hydrolases"/>
    <property type="match status" value="1"/>
</dbReference>
<keyword evidence="1" id="KW-0813">Transport</keyword>
<dbReference type="PROSITE" id="PS50893">
    <property type="entry name" value="ABC_TRANSPORTER_2"/>
    <property type="match status" value="1"/>
</dbReference>
<dbReference type="InterPro" id="IPR003593">
    <property type="entry name" value="AAA+_ATPase"/>
</dbReference>
<reference evidence="6" key="1">
    <citation type="journal article" date="2019" name="Int. J. Syst. Evol. Microbiol.">
        <title>The Global Catalogue of Microorganisms (GCM) 10K type strain sequencing project: providing services to taxonomists for standard genome sequencing and annotation.</title>
        <authorList>
            <consortium name="The Broad Institute Genomics Platform"/>
            <consortium name="The Broad Institute Genome Sequencing Center for Infectious Disease"/>
            <person name="Wu L."/>
            <person name="Ma J."/>
        </authorList>
    </citation>
    <scope>NUCLEOTIDE SEQUENCE [LARGE SCALE GENOMIC DNA]</scope>
    <source>
        <strain evidence="6">JCM 15933</strain>
    </source>
</reference>
<organism evidence="5 6">
    <name type="scientific">Dactylosporangium maewongense</name>
    <dbReference type="NCBI Taxonomy" id="634393"/>
    <lineage>
        <taxon>Bacteria</taxon>
        <taxon>Bacillati</taxon>
        <taxon>Actinomycetota</taxon>
        <taxon>Actinomycetes</taxon>
        <taxon>Micromonosporales</taxon>
        <taxon>Micromonosporaceae</taxon>
        <taxon>Dactylosporangium</taxon>
    </lineage>
</organism>
<dbReference type="InterPro" id="IPR017911">
    <property type="entry name" value="MacB-like_ATP-bd"/>
</dbReference>
<dbReference type="InterPro" id="IPR003439">
    <property type="entry name" value="ABC_transporter-like_ATP-bd"/>
</dbReference>
<dbReference type="Pfam" id="PF00005">
    <property type="entry name" value="ABC_tran"/>
    <property type="match status" value="1"/>
</dbReference>
<evidence type="ECO:0000259" key="4">
    <source>
        <dbReference type="PROSITE" id="PS50893"/>
    </source>
</evidence>
<comment type="caution">
    <text evidence="5">The sequence shown here is derived from an EMBL/GenBank/DDBJ whole genome shotgun (WGS) entry which is preliminary data.</text>
</comment>
<keyword evidence="3 5" id="KW-0067">ATP-binding</keyword>
<accession>A0ABP4LY53</accession>
<dbReference type="PANTHER" id="PTHR24220">
    <property type="entry name" value="IMPORT ATP-BINDING PROTEIN"/>
    <property type="match status" value="1"/>
</dbReference>
<keyword evidence="2" id="KW-0547">Nucleotide-binding</keyword>
<proteinExistence type="predicted"/>